<dbReference type="InterPro" id="IPR036028">
    <property type="entry name" value="SH3-like_dom_sf"/>
</dbReference>
<dbReference type="PANTHER" id="PTHR45339">
    <property type="entry name" value="HYBRID SIGNAL TRANSDUCTION HISTIDINE KINASE J"/>
    <property type="match status" value="1"/>
</dbReference>
<dbReference type="Pfam" id="PF00072">
    <property type="entry name" value="Response_reg"/>
    <property type="match status" value="1"/>
</dbReference>
<keyword evidence="2 5" id="KW-0597">Phosphoprotein</keyword>
<evidence type="ECO:0000256" key="8">
    <source>
        <dbReference type="SAM" id="Phobius"/>
    </source>
</evidence>
<dbReference type="STRING" id="656916.A0A2G7G4I2"/>
<keyword evidence="3" id="KW-0902">Two-component regulatory system</keyword>
<dbReference type="PROSITE" id="PS50002">
    <property type="entry name" value="SH3"/>
    <property type="match status" value="1"/>
</dbReference>
<name>A0A2G7G4I2_9EURO</name>
<evidence type="ECO:0000256" key="3">
    <source>
        <dbReference type="ARBA" id="ARBA00023012"/>
    </source>
</evidence>
<feature type="compositionally biased region" description="Polar residues" evidence="7">
    <location>
        <begin position="359"/>
        <end position="378"/>
    </location>
</feature>
<dbReference type="SUPFAM" id="SSF50044">
    <property type="entry name" value="SH3-domain"/>
    <property type="match status" value="1"/>
</dbReference>
<evidence type="ECO:0000256" key="6">
    <source>
        <dbReference type="PROSITE-ProRule" id="PRU00192"/>
    </source>
</evidence>
<feature type="region of interest" description="Disordered" evidence="7">
    <location>
        <begin position="1"/>
        <end position="21"/>
    </location>
</feature>
<evidence type="ECO:0000256" key="5">
    <source>
        <dbReference type="PROSITE-ProRule" id="PRU00169"/>
    </source>
</evidence>
<feature type="compositionally biased region" description="Basic residues" evidence="7">
    <location>
        <begin position="766"/>
        <end position="775"/>
    </location>
</feature>
<comment type="caution">
    <text evidence="11">The sequence shown here is derived from an EMBL/GenBank/DDBJ whole genome shotgun (WGS) entry which is preliminary data.</text>
</comment>
<evidence type="ECO:0000259" key="10">
    <source>
        <dbReference type="PROSITE" id="PS50110"/>
    </source>
</evidence>
<feature type="transmembrane region" description="Helical" evidence="8">
    <location>
        <begin position="95"/>
        <end position="116"/>
    </location>
</feature>
<dbReference type="InterPro" id="IPR011006">
    <property type="entry name" value="CheY-like_superfamily"/>
</dbReference>
<dbReference type="PANTHER" id="PTHR45339:SF1">
    <property type="entry name" value="HYBRID SIGNAL TRANSDUCTION HISTIDINE KINASE J"/>
    <property type="match status" value="1"/>
</dbReference>
<sequence length="1134" mass="121668">MVAYSTPSSSLHKPSPYNESPRRMARFRPSNILGDPFALATISISILAWVIAFISSIVSAINARGYPTYSWWGVAYSLCIILGMTAVFGTDTGSVYGVAIVGYLSAGMVITTLGVNSLVYRSDSASQAAGAGFILMSMVIVIWIFYFGSTPQASHRGFIDSFALQKEHPGAYGNGRPMSTAFGNRPETTSSQAPQMYTSAQLNGFETSSPVSGYPGGAPGSENRSSSQPRFGNPSNANLTANGNESEVPQPTEYPYRAKAIYSYDANPEDANEISFTKHEILEVSDVSGSYRGWGSAMSTTNSWSKFKAKVLRRSSTVKAATGAEPFLVPNSSTANTNSLSPVPLRSPLTSDKGFAQPRSYNSVSSLSTAQRSISDDTSAPPASPSAERGRYCGSVDEGSVGRSQSPREEEPSRLRKKTRAPGPLNQNPLASTPGSQERQLSESNFDRVRAVADRHSLPPDFLKSPPRLLCSNELLQQLPFASTATPPLPTSGSGASQTAYNQGRDRTGSTVGEPQLPTPLTAVAENPSAAPHNQAPVSSTVSIPKRPSLGSRRQSLFAPSHQHLISDLLEQPRTSLENDGSGRLATGTAGMLQRKIWVRRPGGSATLVPTAHDALVDELRDQVIMKYANSLGKTFDAPDIVVRIAAREGSNKQATPDRMLSPEEPLVTVVDSYFPGGQTIEEALIIEIPPRRTPKPSPRHSIYYEQTEPGEHNEYFPLMPIHPNIPTPPAHASNSSGSASAHPAPSISILTTGMVPPLPSPGSRGNRHTRRPPLTRHTTNSPTVLGQSTSSKDAGAQQTAIPPQPAPQVPTPPVPPPDSPQSKTMTPPARGASPRPRQSVKPKKSPAQSLSAAFGGLIEGTVPPINVLIVEDNVINQRLLEAFMKRLSVRWKCAANGEEAVKKWREGGFHLVLMDIQLPVMNGLDATKEIRRLERLNGIGVFPKTASGRSSAASATAMTPPEIDPETHNSLKEEDVLHDLLLFKSPVIIVALTASSLQSDRHEALAAGCNDFLTKPVRFEWLEQKVTEWGCMQALIDFEGWRKWRGYANDNQSSATPIHSQLENGRVTKKYSPALPDSSFPDTASQFLHLPKPSDLLPEDSSGGEAPDSPASPLTTVPVEETSSHHDAAADAV</sequence>
<protein>
    <submittedName>
        <fullName evidence="11">Response regulator</fullName>
    </submittedName>
</protein>
<evidence type="ECO:0000313" key="11">
    <source>
        <dbReference type="EMBL" id="PIG87748.1"/>
    </source>
</evidence>
<dbReference type="AlphaFoldDB" id="A0A2G7G4I2"/>
<dbReference type="Proteomes" id="UP000231358">
    <property type="component" value="Unassembled WGS sequence"/>
</dbReference>
<feature type="compositionally biased region" description="Low complexity" evidence="7">
    <location>
        <begin position="731"/>
        <end position="750"/>
    </location>
</feature>
<reference evidence="11 12" key="1">
    <citation type="submission" date="2017-05" db="EMBL/GenBank/DDBJ databases">
        <title>Genome sequence for an aflatoxigenic pathogen of Argentinian peanut, Aspergillus arachidicola.</title>
        <authorList>
            <person name="Moore G."/>
            <person name="Beltz S.B."/>
            <person name="Mack B.M."/>
        </authorList>
    </citation>
    <scope>NUCLEOTIDE SEQUENCE [LARGE SCALE GENOMIC DNA]</scope>
    <source>
        <strain evidence="11 12">CBS 117610</strain>
    </source>
</reference>
<feature type="compositionally biased region" description="Polar residues" evidence="7">
    <location>
        <begin position="1"/>
        <end position="12"/>
    </location>
</feature>
<dbReference type="InterPro" id="IPR001452">
    <property type="entry name" value="SH3_domain"/>
</dbReference>
<evidence type="ECO:0000259" key="9">
    <source>
        <dbReference type="PROSITE" id="PS50002"/>
    </source>
</evidence>
<feature type="transmembrane region" description="Helical" evidence="8">
    <location>
        <begin position="128"/>
        <end position="148"/>
    </location>
</feature>
<evidence type="ECO:0000256" key="4">
    <source>
        <dbReference type="ARBA" id="ARBA00093463"/>
    </source>
</evidence>
<feature type="domain" description="Response regulatory" evidence="10">
    <location>
        <begin position="867"/>
        <end position="1031"/>
    </location>
</feature>
<evidence type="ECO:0000256" key="2">
    <source>
        <dbReference type="ARBA" id="ARBA00022553"/>
    </source>
</evidence>
<dbReference type="FunFam" id="3.40.50.2300:FF:000146">
    <property type="entry name" value="Putative two-component response regulator SSK1p"/>
    <property type="match status" value="1"/>
</dbReference>
<organism evidence="11 12">
    <name type="scientific">Aspergillus arachidicola</name>
    <dbReference type="NCBI Taxonomy" id="656916"/>
    <lineage>
        <taxon>Eukaryota</taxon>
        <taxon>Fungi</taxon>
        <taxon>Dikarya</taxon>
        <taxon>Ascomycota</taxon>
        <taxon>Pezizomycotina</taxon>
        <taxon>Eurotiomycetes</taxon>
        <taxon>Eurotiomycetidae</taxon>
        <taxon>Eurotiales</taxon>
        <taxon>Aspergillaceae</taxon>
        <taxon>Aspergillus</taxon>
        <taxon>Aspergillus subgen. Circumdati</taxon>
    </lineage>
</organism>
<evidence type="ECO:0000256" key="1">
    <source>
        <dbReference type="ARBA" id="ARBA00022443"/>
    </source>
</evidence>
<dbReference type="CDD" id="cd17546">
    <property type="entry name" value="REC_hyHK_CKI1_RcsC-like"/>
    <property type="match status" value="1"/>
</dbReference>
<feature type="region of interest" description="Disordered" evidence="7">
    <location>
        <begin position="714"/>
        <end position="849"/>
    </location>
</feature>
<dbReference type="SUPFAM" id="SSF52172">
    <property type="entry name" value="CheY-like"/>
    <property type="match status" value="1"/>
</dbReference>
<feature type="region of interest" description="Disordered" evidence="7">
    <location>
        <begin position="208"/>
        <end position="253"/>
    </location>
</feature>
<keyword evidence="8" id="KW-0812">Transmembrane</keyword>
<keyword evidence="12" id="KW-1185">Reference proteome</keyword>
<feature type="domain" description="SH3" evidence="9">
    <location>
        <begin position="253"/>
        <end position="317"/>
    </location>
</feature>
<accession>A0A2G7G4I2</accession>
<feature type="compositionally biased region" description="Polar residues" evidence="7">
    <location>
        <begin position="483"/>
        <end position="502"/>
    </location>
</feature>
<dbReference type="EMBL" id="NEXV01000140">
    <property type="protein sequence ID" value="PIG87748.1"/>
    <property type="molecule type" value="Genomic_DNA"/>
</dbReference>
<keyword evidence="8" id="KW-1133">Transmembrane helix</keyword>
<feature type="region of interest" description="Disordered" evidence="7">
    <location>
        <begin position="1083"/>
        <end position="1134"/>
    </location>
</feature>
<keyword evidence="1 6" id="KW-0728">SH3 domain</keyword>
<feature type="compositionally biased region" description="Polar residues" evidence="7">
    <location>
        <begin position="781"/>
        <end position="793"/>
    </location>
</feature>
<evidence type="ECO:0000313" key="12">
    <source>
        <dbReference type="Proteomes" id="UP000231358"/>
    </source>
</evidence>
<feature type="compositionally biased region" description="Polar residues" evidence="7">
    <location>
        <begin position="425"/>
        <end position="444"/>
    </location>
</feature>
<feature type="region of interest" description="Disordered" evidence="7">
    <location>
        <begin position="483"/>
        <end position="553"/>
    </location>
</feature>
<keyword evidence="8" id="KW-0472">Membrane</keyword>
<feature type="compositionally biased region" description="Pro residues" evidence="7">
    <location>
        <begin position="803"/>
        <end position="820"/>
    </location>
</feature>
<feature type="compositionally biased region" description="Polar residues" evidence="7">
    <location>
        <begin position="222"/>
        <end position="249"/>
    </location>
</feature>
<dbReference type="Gene3D" id="3.40.50.2300">
    <property type="match status" value="1"/>
</dbReference>
<gene>
    <name evidence="11" type="ORF">AARAC_000763</name>
</gene>
<feature type="transmembrane region" description="Helical" evidence="8">
    <location>
        <begin position="37"/>
        <end position="57"/>
    </location>
</feature>
<dbReference type="PROSITE" id="PS50110">
    <property type="entry name" value="RESPONSE_REGULATORY"/>
    <property type="match status" value="1"/>
</dbReference>
<feature type="region of interest" description="Disordered" evidence="7">
    <location>
        <begin position="327"/>
        <end position="444"/>
    </location>
</feature>
<proteinExistence type="inferred from homology"/>
<dbReference type="Gene3D" id="2.30.30.40">
    <property type="entry name" value="SH3 Domains"/>
    <property type="match status" value="1"/>
</dbReference>
<feature type="compositionally biased region" description="Basic and acidic residues" evidence="7">
    <location>
        <begin position="1123"/>
        <end position="1134"/>
    </location>
</feature>
<dbReference type="InterPro" id="IPR001789">
    <property type="entry name" value="Sig_transdc_resp-reg_receiver"/>
</dbReference>
<comment type="similarity">
    <text evidence="4">Belongs to the SSK1 family.</text>
</comment>
<dbReference type="GO" id="GO:0000156">
    <property type="term" value="F:phosphorelay response regulator activity"/>
    <property type="evidence" value="ECO:0007669"/>
    <property type="project" value="UniProtKB-ARBA"/>
</dbReference>
<evidence type="ECO:0000256" key="7">
    <source>
        <dbReference type="SAM" id="MobiDB-lite"/>
    </source>
</evidence>
<feature type="compositionally biased region" description="Polar residues" evidence="7">
    <location>
        <begin position="330"/>
        <end position="341"/>
    </location>
</feature>
<feature type="modified residue" description="4-aspartylphosphate" evidence="5">
    <location>
        <position position="916"/>
    </location>
</feature>
<dbReference type="SMART" id="SM00448">
    <property type="entry name" value="REC"/>
    <property type="match status" value="1"/>
</dbReference>
<feature type="transmembrane region" description="Helical" evidence="8">
    <location>
        <begin position="69"/>
        <end position="89"/>
    </location>
</feature>